<evidence type="ECO:0000259" key="12">
    <source>
        <dbReference type="SMART" id="SM00918"/>
    </source>
</evidence>
<gene>
    <name evidence="13" type="ORF">CEXT_717351</name>
</gene>
<evidence type="ECO:0000256" key="11">
    <source>
        <dbReference type="ARBA" id="ARBA00023303"/>
    </source>
</evidence>
<dbReference type="SUPFAM" id="SSF53850">
    <property type="entry name" value="Periplasmic binding protein-like II"/>
    <property type="match status" value="1"/>
</dbReference>
<dbReference type="Proteomes" id="UP001054945">
    <property type="component" value="Unassembled WGS sequence"/>
</dbReference>
<dbReference type="FunFam" id="3.40.190.10:FF:000078">
    <property type="entry name" value="glutamate receptor ionotropic, NMDA 3B"/>
    <property type="match status" value="1"/>
</dbReference>
<keyword evidence="8" id="KW-0675">Receptor</keyword>
<keyword evidence="9" id="KW-0325">Glycoprotein</keyword>
<name>A0AAV4Y3Q9_CAEEX</name>
<dbReference type="SMART" id="SM00918">
    <property type="entry name" value="Lig_chan-Glu_bd"/>
    <property type="match status" value="1"/>
</dbReference>
<keyword evidence="4" id="KW-1133">Transmembrane helix</keyword>
<dbReference type="GO" id="GO:0005886">
    <property type="term" value="C:plasma membrane"/>
    <property type="evidence" value="ECO:0007669"/>
    <property type="project" value="UniProtKB-ARBA"/>
</dbReference>
<keyword evidence="10" id="KW-1071">Ligand-gated ion channel</keyword>
<evidence type="ECO:0000256" key="5">
    <source>
        <dbReference type="ARBA" id="ARBA00023054"/>
    </source>
</evidence>
<keyword evidence="11" id="KW-0407">Ion channel</keyword>
<keyword evidence="3" id="KW-0812">Transmembrane</keyword>
<dbReference type="GO" id="GO:0043226">
    <property type="term" value="C:organelle"/>
    <property type="evidence" value="ECO:0007669"/>
    <property type="project" value="UniProtKB-ARBA"/>
</dbReference>
<evidence type="ECO:0000256" key="7">
    <source>
        <dbReference type="ARBA" id="ARBA00023136"/>
    </source>
</evidence>
<dbReference type="GO" id="GO:0015276">
    <property type="term" value="F:ligand-gated monoatomic ion channel activity"/>
    <property type="evidence" value="ECO:0007669"/>
    <property type="project" value="InterPro"/>
</dbReference>
<protein>
    <recommendedName>
        <fullName evidence="12">Ionotropic glutamate receptor L-glutamate and glycine-binding domain-containing protein</fullName>
    </recommendedName>
</protein>
<keyword evidence="7" id="KW-0472">Membrane</keyword>
<evidence type="ECO:0000256" key="2">
    <source>
        <dbReference type="ARBA" id="ARBA00022448"/>
    </source>
</evidence>
<dbReference type="InterPro" id="IPR019594">
    <property type="entry name" value="Glu/Gly-bd"/>
</dbReference>
<comment type="subcellular location">
    <subcellularLocation>
        <location evidence="1">Membrane</location>
        <topology evidence="1">Multi-pass membrane protein</topology>
    </subcellularLocation>
</comment>
<evidence type="ECO:0000313" key="14">
    <source>
        <dbReference type="Proteomes" id="UP001054945"/>
    </source>
</evidence>
<evidence type="ECO:0000256" key="10">
    <source>
        <dbReference type="ARBA" id="ARBA00023286"/>
    </source>
</evidence>
<evidence type="ECO:0000256" key="8">
    <source>
        <dbReference type="ARBA" id="ARBA00023170"/>
    </source>
</evidence>
<evidence type="ECO:0000256" key="1">
    <source>
        <dbReference type="ARBA" id="ARBA00004141"/>
    </source>
</evidence>
<evidence type="ECO:0000256" key="9">
    <source>
        <dbReference type="ARBA" id="ARBA00023180"/>
    </source>
</evidence>
<keyword evidence="2" id="KW-0813">Transport</keyword>
<evidence type="ECO:0000313" key="13">
    <source>
        <dbReference type="EMBL" id="GIZ01085.1"/>
    </source>
</evidence>
<keyword evidence="6" id="KW-0406">Ion transport</keyword>
<organism evidence="13 14">
    <name type="scientific">Caerostris extrusa</name>
    <name type="common">Bark spider</name>
    <name type="synonym">Caerostris bankana</name>
    <dbReference type="NCBI Taxonomy" id="172846"/>
    <lineage>
        <taxon>Eukaryota</taxon>
        <taxon>Metazoa</taxon>
        <taxon>Ecdysozoa</taxon>
        <taxon>Arthropoda</taxon>
        <taxon>Chelicerata</taxon>
        <taxon>Arachnida</taxon>
        <taxon>Araneae</taxon>
        <taxon>Araneomorphae</taxon>
        <taxon>Entelegynae</taxon>
        <taxon>Araneoidea</taxon>
        <taxon>Araneidae</taxon>
        <taxon>Caerostris</taxon>
    </lineage>
</organism>
<reference evidence="13 14" key="1">
    <citation type="submission" date="2021-06" db="EMBL/GenBank/DDBJ databases">
        <title>Caerostris extrusa draft genome.</title>
        <authorList>
            <person name="Kono N."/>
            <person name="Arakawa K."/>
        </authorList>
    </citation>
    <scope>NUCLEOTIDE SEQUENCE [LARGE SCALE GENOMIC DNA]</scope>
</reference>
<comment type="caution">
    <text evidence="13">The sequence shown here is derived from an EMBL/GenBank/DDBJ whole genome shotgun (WGS) entry which is preliminary data.</text>
</comment>
<dbReference type="Pfam" id="PF10613">
    <property type="entry name" value="Lig_chan-Glu_bd"/>
    <property type="match status" value="1"/>
</dbReference>
<keyword evidence="14" id="KW-1185">Reference proteome</keyword>
<evidence type="ECO:0000256" key="6">
    <source>
        <dbReference type="ARBA" id="ARBA00023065"/>
    </source>
</evidence>
<accession>A0AAV4Y3Q9</accession>
<dbReference type="AlphaFoldDB" id="A0AAV4Y3Q9"/>
<evidence type="ECO:0000256" key="3">
    <source>
        <dbReference type="ARBA" id="ARBA00022692"/>
    </source>
</evidence>
<feature type="domain" description="Ionotropic glutamate receptor L-glutamate and glycine-binding" evidence="12">
    <location>
        <begin position="1"/>
        <end position="62"/>
    </location>
</feature>
<dbReference type="EMBL" id="BPLR01001250">
    <property type="protein sequence ID" value="GIZ01085.1"/>
    <property type="molecule type" value="Genomic_DNA"/>
</dbReference>
<evidence type="ECO:0000256" key="4">
    <source>
        <dbReference type="ARBA" id="ARBA00022989"/>
    </source>
</evidence>
<dbReference type="Gene3D" id="3.40.190.10">
    <property type="entry name" value="Periplasmic binding protein-like II"/>
    <property type="match status" value="1"/>
</dbReference>
<proteinExistence type="predicted"/>
<keyword evidence="5" id="KW-0175">Coiled coil</keyword>
<sequence length="93" mass="10974">MVRDNTTVRDNSRFYGFCIDLLQKIAERLQFEYTIELVPDRKYGAVDPSNEEWNGMVRELLVKVSWWKTPPHTIVEMNVEKSLEQTAKTLQLI</sequence>